<evidence type="ECO:0000256" key="13">
    <source>
        <dbReference type="PIRSR" id="PIRSR000350-4"/>
    </source>
</evidence>
<proteinExistence type="inferred from homology"/>
<evidence type="ECO:0000256" key="14">
    <source>
        <dbReference type="RuleBase" id="RU003691"/>
    </source>
</evidence>
<reference evidence="17 18" key="1">
    <citation type="journal article" date="2012" name="Genome Biol.">
        <title>The genome of the polar eukaryotic microalga coccomyxa subellipsoidea reveals traits of cold adaptation.</title>
        <authorList>
            <person name="Blanc G."/>
            <person name="Agarkova I."/>
            <person name="Grimwood J."/>
            <person name="Kuo A."/>
            <person name="Brueggeman A."/>
            <person name="Dunigan D."/>
            <person name="Gurnon J."/>
            <person name="Ladunga I."/>
            <person name="Lindquist E."/>
            <person name="Lucas S."/>
            <person name="Pangilinan J."/>
            <person name="Proschold T."/>
            <person name="Salamov A."/>
            <person name="Schmutz J."/>
            <person name="Weeks D."/>
            <person name="Yamada T."/>
            <person name="Claverie J.M."/>
            <person name="Grigoriev I."/>
            <person name="Van Etten J."/>
            <person name="Lomsadze A."/>
            <person name="Borodovsky M."/>
        </authorList>
    </citation>
    <scope>NUCLEOTIDE SEQUENCE [LARGE SCALE GENOMIC DNA]</scope>
    <source>
        <strain evidence="17 18">C-169</strain>
    </source>
</reference>
<dbReference type="InterPro" id="IPR004099">
    <property type="entry name" value="Pyr_nucl-diS_OxRdtase_dimer"/>
</dbReference>
<dbReference type="PRINTS" id="PR00368">
    <property type="entry name" value="FADPNR"/>
</dbReference>
<dbReference type="FunFam" id="3.50.50.60:FF:000051">
    <property type="entry name" value="Glutathione reductase"/>
    <property type="match status" value="1"/>
</dbReference>
<dbReference type="GO" id="GO:0006749">
    <property type="term" value="P:glutathione metabolic process"/>
    <property type="evidence" value="ECO:0007669"/>
    <property type="project" value="TreeGrafter"/>
</dbReference>
<dbReference type="Pfam" id="PF07992">
    <property type="entry name" value="Pyr_redox_2"/>
    <property type="match status" value="1"/>
</dbReference>
<evidence type="ECO:0000259" key="16">
    <source>
        <dbReference type="Pfam" id="PF07992"/>
    </source>
</evidence>
<keyword evidence="9 14" id="KW-0676">Redox-active center</keyword>
<keyword evidence="12" id="KW-0520">NAD</keyword>
<evidence type="ECO:0000259" key="15">
    <source>
        <dbReference type="Pfam" id="PF02852"/>
    </source>
</evidence>
<dbReference type="eggNOG" id="KOG0405">
    <property type="taxonomic scope" value="Eukaryota"/>
</dbReference>
<dbReference type="GO" id="GO:0005739">
    <property type="term" value="C:mitochondrion"/>
    <property type="evidence" value="ECO:0007669"/>
    <property type="project" value="TreeGrafter"/>
</dbReference>
<protein>
    <recommendedName>
        <fullName evidence="3">glutathione-disulfide reductase</fullName>
        <ecNumber evidence="3">1.8.1.7</ecNumber>
    </recommendedName>
</protein>
<dbReference type="InterPro" id="IPR016156">
    <property type="entry name" value="FAD/NAD-linked_Rdtase_dimer_sf"/>
</dbReference>
<comment type="caution">
    <text evidence="17">The sequence shown here is derived from an EMBL/GenBank/DDBJ whole genome shotgun (WGS) entry which is preliminary data.</text>
</comment>
<evidence type="ECO:0000256" key="5">
    <source>
        <dbReference type="ARBA" id="ARBA00022827"/>
    </source>
</evidence>
<evidence type="ECO:0000256" key="3">
    <source>
        <dbReference type="ARBA" id="ARBA00012607"/>
    </source>
</evidence>
<dbReference type="GeneID" id="17036440"/>
<feature type="active site" description="Proton acceptor" evidence="11">
    <location>
        <position position="535"/>
    </location>
</feature>
<evidence type="ECO:0000256" key="10">
    <source>
        <dbReference type="ARBA" id="ARBA00049142"/>
    </source>
</evidence>
<evidence type="ECO:0000256" key="9">
    <source>
        <dbReference type="ARBA" id="ARBA00023284"/>
    </source>
</evidence>
<dbReference type="InterPro" id="IPR023753">
    <property type="entry name" value="FAD/NAD-binding_dom"/>
</dbReference>
<keyword evidence="18" id="KW-1185">Reference proteome</keyword>
<evidence type="ECO:0000256" key="7">
    <source>
        <dbReference type="ARBA" id="ARBA00023002"/>
    </source>
</evidence>
<keyword evidence="6" id="KW-0521">NADP</keyword>
<dbReference type="AlphaFoldDB" id="I0YJI6"/>
<evidence type="ECO:0000256" key="6">
    <source>
        <dbReference type="ARBA" id="ARBA00022857"/>
    </source>
</evidence>
<evidence type="ECO:0000313" key="18">
    <source>
        <dbReference type="Proteomes" id="UP000007264"/>
    </source>
</evidence>
<dbReference type="GO" id="GO:0045454">
    <property type="term" value="P:cell redox homeostasis"/>
    <property type="evidence" value="ECO:0007669"/>
    <property type="project" value="InterPro"/>
</dbReference>
<dbReference type="Gene3D" id="3.30.390.30">
    <property type="match status" value="1"/>
</dbReference>
<dbReference type="EMBL" id="AGSI01000023">
    <property type="protein sequence ID" value="EIE18555.1"/>
    <property type="molecule type" value="Genomic_DNA"/>
</dbReference>
<dbReference type="InterPro" id="IPR046952">
    <property type="entry name" value="GSHR/TRXR-like"/>
</dbReference>
<dbReference type="KEGG" id="csl:COCSUDRAFT_31694"/>
<name>I0YJI6_COCSC</name>
<evidence type="ECO:0000256" key="11">
    <source>
        <dbReference type="PIRSR" id="PIRSR000350-2"/>
    </source>
</evidence>
<feature type="binding site" evidence="12">
    <location>
        <position position="359"/>
    </location>
    <ligand>
        <name>NAD(+)</name>
        <dbReference type="ChEBI" id="CHEBI:57540"/>
    </ligand>
</feature>
<feature type="binding site" evidence="12">
    <location>
        <position position="144"/>
    </location>
    <ligand>
        <name>FAD</name>
        <dbReference type="ChEBI" id="CHEBI:57692"/>
    </ligand>
</feature>
<dbReference type="GO" id="GO:0004362">
    <property type="term" value="F:glutathione-disulfide reductase (NADPH) activity"/>
    <property type="evidence" value="ECO:0007669"/>
    <property type="project" value="UniProtKB-EC"/>
</dbReference>
<dbReference type="GO" id="GO:0050660">
    <property type="term" value="F:flavin adenine dinucleotide binding"/>
    <property type="evidence" value="ECO:0007669"/>
    <property type="project" value="InterPro"/>
</dbReference>
<feature type="disulfide bond" description="Redox-active" evidence="13">
    <location>
        <begin position="135"/>
        <end position="140"/>
    </location>
</feature>
<dbReference type="RefSeq" id="XP_005643099.1">
    <property type="nucleotide sequence ID" value="XM_005643042.1"/>
</dbReference>
<dbReference type="STRING" id="574566.I0YJI6"/>
<evidence type="ECO:0000256" key="12">
    <source>
        <dbReference type="PIRSR" id="PIRSR000350-3"/>
    </source>
</evidence>
<evidence type="ECO:0000256" key="8">
    <source>
        <dbReference type="ARBA" id="ARBA00023157"/>
    </source>
</evidence>
<keyword evidence="12" id="KW-0547">Nucleotide-binding</keyword>
<keyword evidence="8" id="KW-1015">Disulfide bond</keyword>
<dbReference type="InterPro" id="IPR036188">
    <property type="entry name" value="FAD/NAD-bd_sf"/>
</dbReference>
<feature type="domain" description="Pyridine nucleotide-disulphide oxidoreductase dimerisation" evidence="15">
    <location>
        <begin position="437"/>
        <end position="545"/>
    </location>
</feature>
<dbReference type="PANTHER" id="PTHR42737:SF9">
    <property type="entry name" value="GLUTATHIONE REDUCTASE"/>
    <property type="match status" value="1"/>
</dbReference>
<dbReference type="PRINTS" id="PR00411">
    <property type="entry name" value="PNDRDTASEI"/>
</dbReference>
<dbReference type="SUPFAM" id="SSF51905">
    <property type="entry name" value="FAD/NAD(P)-binding domain"/>
    <property type="match status" value="1"/>
</dbReference>
<evidence type="ECO:0000256" key="1">
    <source>
        <dbReference type="ARBA" id="ARBA00007532"/>
    </source>
</evidence>
<dbReference type="Pfam" id="PF02852">
    <property type="entry name" value="Pyr_redox_dim"/>
    <property type="match status" value="1"/>
</dbReference>
<dbReference type="OrthoDB" id="5956163at2759"/>
<dbReference type="PROSITE" id="PS00076">
    <property type="entry name" value="PYRIDINE_REDOX_1"/>
    <property type="match status" value="1"/>
</dbReference>
<keyword evidence="4 14" id="KW-0285">Flavoprotein</keyword>
<feature type="binding site" evidence="12">
    <location>
        <position position="207"/>
    </location>
    <ligand>
        <name>FAD</name>
        <dbReference type="ChEBI" id="CHEBI:57692"/>
    </ligand>
</feature>
<dbReference type="Proteomes" id="UP000007264">
    <property type="component" value="Unassembled WGS sequence"/>
</dbReference>
<evidence type="ECO:0000256" key="2">
    <source>
        <dbReference type="ARBA" id="ARBA00011738"/>
    </source>
</evidence>
<dbReference type="GO" id="GO:0005829">
    <property type="term" value="C:cytosol"/>
    <property type="evidence" value="ECO:0007669"/>
    <property type="project" value="TreeGrafter"/>
</dbReference>
<dbReference type="GO" id="GO:0034599">
    <property type="term" value="P:cellular response to oxidative stress"/>
    <property type="evidence" value="ECO:0007669"/>
    <property type="project" value="TreeGrafter"/>
</dbReference>
<dbReference type="Gene3D" id="3.50.50.60">
    <property type="entry name" value="FAD/NAD(P)-binding domain"/>
    <property type="match status" value="2"/>
</dbReference>
<comment type="cofactor">
    <cofactor evidence="12">
        <name>FAD</name>
        <dbReference type="ChEBI" id="CHEBI:57692"/>
    </cofactor>
    <text evidence="12">Binds 1 FAD per subunit.</text>
</comment>
<dbReference type="InterPro" id="IPR012999">
    <property type="entry name" value="Pyr_OxRdtase_I_AS"/>
</dbReference>
<comment type="subunit">
    <text evidence="2">Homodimer.</text>
</comment>
<feature type="binding site" evidence="12">
    <location>
        <position position="401"/>
    </location>
    <ligand>
        <name>FAD</name>
        <dbReference type="ChEBI" id="CHEBI:57692"/>
    </ligand>
</feature>
<organism evidence="17 18">
    <name type="scientific">Coccomyxa subellipsoidea (strain C-169)</name>
    <name type="common">Green microalga</name>
    <dbReference type="NCBI Taxonomy" id="574566"/>
    <lineage>
        <taxon>Eukaryota</taxon>
        <taxon>Viridiplantae</taxon>
        <taxon>Chlorophyta</taxon>
        <taxon>core chlorophytes</taxon>
        <taxon>Trebouxiophyceae</taxon>
        <taxon>Trebouxiophyceae incertae sedis</taxon>
        <taxon>Coccomyxaceae</taxon>
        <taxon>Coccomyxa</taxon>
        <taxon>Coccomyxa subellipsoidea</taxon>
    </lineage>
</organism>
<accession>I0YJI6</accession>
<comment type="similarity">
    <text evidence="1 14">Belongs to the class-I pyridine nucleotide-disulfide oxidoreductase family.</text>
</comment>
<comment type="catalytic activity">
    <reaction evidence="10">
        <text>2 glutathione + NADP(+) = glutathione disulfide + NADPH + H(+)</text>
        <dbReference type="Rhea" id="RHEA:11740"/>
        <dbReference type="ChEBI" id="CHEBI:15378"/>
        <dbReference type="ChEBI" id="CHEBI:57783"/>
        <dbReference type="ChEBI" id="CHEBI:57925"/>
        <dbReference type="ChEBI" id="CHEBI:58297"/>
        <dbReference type="ChEBI" id="CHEBI:58349"/>
        <dbReference type="EC" id="1.8.1.7"/>
    </reaction>
</comment>
<evidence type="ECO:0000256" key="4">
    <source>
        <dbReference type="ARBA" id="ARBA00022630"/>
    </source>
</evidence>
<dbReference type="NCBIfam" id="NF004776">
    <property type="entry name" value="PRK06116.1"/>
    <property type="match status" value="1"/>
</dbReference>
<dbReference type="SUPFAM" id="SSF55424">
    <property type="entry name" value="FAD/NAD-linked reductases, dimerisation (C-terminal) domain"/>
    <property type="match status" value="1"/>
</dbReference>
<evidence type="ECO:0000313" key="17">
    <source>
        <dbReference type="EMBL" id="EIE18555.1"/>
    </source>
</evidence>
<dbReference type="PANTHER" id="PTHR42737">
    <property type="entry name" value="GLUTATHIONE REDUCTASE"/>
    <property type="match status" value="1"/>
</dbReference>
<dbReference type="EC" id="1.8.1.7" evidence="3"/>
<feature type="domain" description="FAD/NAD(P)-binding" evidence="16">
    <location>
        <begin position="88"/>
        <end position="416"/>
    </location>
</feature>
<gene>
    <name evidence="17" type="ORF">COCSUDRAFT_31694</name>
</gene>
<keyword evidence="7 14" id="KW-0560">Oxidoreductase</keyword>
<sequence length="560" mass="59721">MMHASSIGCRASAGAAIGRQRLFCQKPLPCRWAHHICSSQSPVMGRSRHLQHSALSPVNLIGRQSHQVRAESSSNGASTNGSGQYDFDLFTIGAGSGGVRAARFAASTFGIKAAICELPFARKASDTEGGAGGTCVLRGCVPKKLMVYGGEFAEAFKDSVGFGWDASKPSLTWKRLMENKNKELDRLNGVYMKLLAGAGVEYFEGRGKIVDAHTVEVNGKRYTARNILIATGARATVPPIPGSEHAIISDDILDLPELPAKLAIVGGGYIALEFAGIYNNFGSETHVFYRQPLPLRGFDEEVRNFVAEQYSVAGLNLHPAATPVEIRKGEDGKLTLVAESKESGQVVLQGLDHVLMATGRKPNTRGLGCEEAGVELEEKTGAVKVDEFSQTSVPSIWAVGDVTDRVALTPVALMEGMAFAKKAFGDQQDAKPDYDAIASAVFSSPPIATVGLTEEEAIEQHKNVDIYTSSFKPMKNTISGNEGRSFMKLIVAADSDLVVGVHLVGPDCSEIIQGFAVAVKMGVTKKMLDSVVGVHPSSAEELVTMRSAARQIRDKALVPA</sequence>
<dbReference type="InterPro" id="IPR001100">
    <property type="entry name" value="Pyr_nuc-diS_OxRdtase"/>
</dbReference>
<feature type="binding site" evidence="12">
    <location>
        <begin position="266"/>
        <end position="273"/>
    </location>
    <ligand>
        <name>NAD(+)</name>
        <dbReference type="ChEBI" id="CHEBI:57540"/>
    </ligand>
</feature>
<dbReference type="PIRSF" id="PIRSF000350">
    <property type="entry name" value="Mercury_reductase_MerA"/>
    <property type="match status" value="1"/>
</dbReference>
<keyword evidence="5 12" id="KW-0274">FAD</keyword>